<evidence type="ECO:0000313" key="1">
    <source>
        <dbReference type="EMBL" id="QGH45038.1"/>
    </source>
</evidence>
<dbReference type="EMBL" id="MN478375">
    <property type="protein sequence ID" value="QGH45038.1"/>
    <property type="molecule type" value="Genomic_DNA"/>
</dbReference>
<proteinExistence type="predicted"/>
<keyword evidence="2" id="KW-1185">Reference proteome</keyword>
<protein>
    <submittedName>
        <fullName evidence="1">Uncharacterized protein</fullName>
    </submittedName>
</protein>
<dbReference type="Proteomes" id="UP000395019">
    <property type="component" value="Segment"/>
</dbReference>
<sequence length="182" mass="19849">MRKLYFIASIPATAKDNVISGVVANGEGRKATPEETSVIIAELVRRGASQTLVDALRDSSYPGPVSVFERRAAARKEAGVLNSFGGLFNWSVLSVGDSIRKPVTKPLGWRIMVQYSGDEKASVSSYNYPDGADDKRVEVDHAHLFNGDEDANYLFPTRDAARAAMERHDLRTSAGYSLVAVR</sequence>
<evidence type="ECO:0000313" key="2">
    <source>
        <dbReference type="Proteomes" id="UP000395019"/>
    </source>
</evidence>
<accession>A0A5Q2U9C5</accession>
<name>A0A5Q2U9C5_9CAUD</name>
<reference evidence="1 2" key="1">
    <citation type="submission" date="2019-09" db="EMBL/GenBank/DDBJ databases">
        <title>Phages that infect the bacterial plant pathogen.</title>
        <authorList>
            <person name="Lightbourn L."/>
            <person name="Amarillas L."/>
            <person name="Estrada M."/>
            <person name="Leon R."/>
            <person name="Leon J."/>
        </authorList>
    </citation>
    <scope>NUCLEOTIDE SEQUENCE [LARGE SCALE GENOMIC DNA]</scope>
</reference>
<organism evidence="1 2">
    <name type="scientific">Bacteriophage Titan-X</name>
    <dbReference type="NCBI Taxonomy" id="2662140"/>
    <lineage>
        <taxon>Viruses</taxon>
        <taxon>Duplodnaviria</taxon>
        <taxon>Heunggongvirae</taxon>
        <taxon>Uroviricota</taxon>
        <taxon>Caudoviricetes</taxon>
        <taxon>Autographivirales</taxon>
        <taxon>Autonotataviridae</taxon>
        <taxon>Gujervirinae</taxon>
        <taxon>Pradovirus</taxon>
        <taxon>Pradovirus titanX</taxon>
    </lineage>
</organism>